<dbReference type="AlphaFoldDB" id="A0AAW4SVW6"/>
<dbReference type="Proteomes" id="UP001198461">
    <property type="component" value="Unassembled WGS sequence"/>
</dbReference>
<comment type="caution">
    <text evidence="1">The sequence shown here is derived from an EMBL/GenBank/DDBJ whole genome shotgun (WGS) entry which is preliminary data.</text>
</comment>
<organism evidence="1 2">
    <name type="scientific">Bacteroides xylanisolvens</name>
    <dbReference type="NCBI Taxonomy" id="371601"/>
    <lineage>
        <taxon>Bacteria</taxon>
        <taxon>Pseudomonadati</taxon>
        <taxon>Bacteroidota</taxon>
        <taxon>Bacteroidia</taxon>
        <taxon>Bacteroidales</taxon>
        <taxon>Bacteroidaceae</taxon>
        <taxon>Bacteroides</taxon>
    </lineage>
</organism>
<reference evidence="1" key="1">
    <citation type="submission" date="2023-08" db="EMBL/GenBank/DDBJ databases">
        <title>Mucin Metabolism Genes Underlie the Key Renovations of Bacteroides xylanisolvens Genomes in Captive Great Apes.</title>
        <authorList>
            <person name="Nishida A.H."/>
        </authorList>
    </citation>
    <scope>NUCLEOTIDE SEQUENCE</scope>
    <source>
        <strain evidence="1">P13.H9</strain>
    </source>
</reference>
<proteinExistence type="predicted"/>
<protein>
    <submittedName>
        <fullName evidence="1">Uncharacterized protein</fullName>
    </submittedName>
</protein>
<gene>
    <name evidence="1" type="ORF">LD004_08810</name>
</gene>
<sequence length="129" mass="15227">MNKSIINMQKELLTIEFRYHDQPEDVTNSVCRNKTITIGIFDTLEEAIEKGNKALEILSKHFQVRPDDKFQLHYLFGNPCRLVTNCCYPTNGIQYFAKITPLKFDDLSDTIKETFDAYRRYKFSKEEDM</sequence>
<evidence type="ECO:0000313" key="2">
    <source>
        <dbReference type="Proteomes" id="UP001198461"/>
    </source>
</evidence>
<dbReference type="RefSeq" id="WP_225450754.1">
    <property type="nucleotide sequence ID" value="NZ_JAIWXB010000015.1"/>
</dbReference>
<name>A0AAW4SVW6_9BACE</name>
<accession>A0AAW4SVW6</accession>
<evidence type="ECO:0000313" key="1">
    <source>
        <dbReference type="EMBL" id="MCA4703716.1"/>
    </source>
</evidence>
<dbReference type="EMBL" id="JAIWYE010000017">
    <property type="protein sequence ID" value="MCA4703716.1"/>
    <property type="molecule type" value="Genomic_DNA"/>
</dbReference>